<dbReference type="HOGENOM" id="CLU_3312709_0_0_3"/>
<gene>
    <name evidence="1" type="ORF">MYAER_2976</name>
</gene>
<proteinExistence type="predicted"/>
<dbReference type="EMBL" id="CP011304">
    <property type="protein sequence ID" value="AKE65316.1"/>
    <property type="molecule type" value="Genomic_DNA"/>
</dbReference>
<organism evidence="1 2">
    <name type="scientific">Microcystis aeruginosa NIES-2549</name>
    <dbReference type="NCBI Taxonomy" id="1641812"/>
    <lineage>
        <taxon>Bacteria</taxon>
        <taxon>Bacillati</taxon>
        <taxon>Cyanobacteriota</taxon>
        <taxon>Cyanophyceae</taxon>
        <taxon>Oscillatoriophycideae</taxon>
        <taxon>Chroococcales</taxon>
        <taxon>Microcystaceae</taxon>
        <taxon>Microcystis</taxon>
    </lineage>
</organism>
<reference evidence="1 2" key="1">
    <citation type="journal article" date="2015" name="Genome Announc.">
        <title>Complete Genome Sequence of Microcystis aeruginosa NIES-2549, a Bloom-Forming Cyanobacterium from Lake Kasumigaura, Japan.</title>
        <authorList>
            <person name="Yamaguchi H."/>
            <person name="Suzuki S."/>
            <person name="Tanabe Y."/>
            <person name="Osana Y."/>
            <person name="Shimura Y."/>
            <person name="Ishida K."/>
            <person name="Kawachi M."/>
        </authorList>
    </citation>
    <scope>NUCLEOTIDE SEQUENCE [LARGE SCALE GENOMIC DNA]</scope>
    <source>
        <strain evidence="1 2">NIES-2549</strain>
    </source>
</reference>
<name>A0A0F6U5I8_MICAE</name>
<protein>
    <submittedName>
        <fullName evidence="1">Uncharacterized protein</fullName>
    </submittedName>
</protein>
<accession>A0A0F6U5I8</accession>
<dbReference type="Proteomes" id="UP000034103">
    <property type="component" value="Chromosome"/>
</dbReference>
<evidence type="ECO:0000313" key="2">
    <source>
        <dbReference type="Proteomes" id="UP000034103"/>
    </source>
</evidence>
<evidence type="ECO:0000313" key="1">
    <source>
        <dbReference type="EMBL" id="AKE65316.1"/>
    </source>
</evidence>
<sequence>MGDDFHYRWGIEDERGVDREIFFREMRVRDASIFRYFDR</sequence>
<dbReference type="AlphaFoldDB" id="A0A0F6U5I8"/>